<reference evidence="13" key="1">
    <citation type="submission" date="2017-01" db="EMBL/GenBank/DDBJ databases">
        <title>Comparative genomics of anhydrobiosis in the tardigrade Hypsibius dujardini.</title>
        <authorList>
            <person name="Yoshida Y."/>
            <person name="Koutsovoulos G."/>
            <person name="Laetsch D."/>
            <person name="Stevens L."/>
            <person name="Kumar S."/>
            <person name="Horikawa D."/>
            <person name="Ishino K."/>
            <person name="Komine S."/>
            <person name="Tomita M."/>
            <person name="Blaxter M."/>
            <person name="Arakawa K."/>
        </authorList>
    </citation>
    <scope>NUCLEOTIDE SEQUENCE [LARGE SCALE GENOMIC DNA]</scope>
    <source>
        <strain evidence="13">Z151</strain>
    </source>
</reference>
<keyword evidence="6" id="KW-0999">Mitochondrion inner membrane</keyword>
<dbReference type="Proteomes" id="UP000192578">
    <property type="component" value="Unassembled WGS sequence"/>
</dbReference>
<comment type="caution">
    <text evidence="12">The sequence shown here is derived from an EMBL/GenBank/DDBJ whole genome shotgun (WGS) entry which is preliminary data.</text>
</comment>
<organism evidence="12 13">
    <name type="scientific">Hypsibius exemplaris</name>
    <name type="common">Freshwater tardigrade</name>
    <dbReference type="NCBI Taxonomy" id="2072580"/>
    <lineage>
        <taxon>Eukaryota</taxon>
        <taxon>Metazoa</taxon>
        <taxon>Ecdysozoa</taxon>
        <taxon>Tardigrada</taxon>
        <taxon>Eutardigrada</taxon>
        <taxon>Parachela</taxon>
        <taxon>Hypsibioidea</taxon>
        <taxon>Hypsibiidae</taxon>
        <taxon>Hypsibius</taxon>
    </lineage>
</organism>
<dbReference type="FunFam" id="1.50.40.10:FF:000018">
    <property type="entry name" value="S-adenosylmethionine mitochondrial carrier protein-like"/>
    <property type="match status" value="1"/>
</dbReference>
<accession>A0A1W0X9N8</accession>
<evidence type="ECO:0000256" key="5">
    <source>
        <dbReference type="ARBA" id="ARBA00022737"/>
    </source>
</evidence>
<dbReference type="OrthoDB" id="276989at2759"/>
<gene>
    <name evidence="12" type="ORF">BV898_01795</name>
</gene>
<evidence type="ECO:0000256" key="1">
    <source>
        <dbReference type="ARBA" id="ARBA00004448"/>
    </source>
</evidence>
<dbReference type="Gene3D" id="1.50.40.10">
    <property type="entry name" value="Mitochondrial carrier domain"/>
    <property type="match status" value="1"/>
</dbReference>
<comment type="similarity">
    <text evidence="2 11">Belongs to the mitochondrial carrier (TC 2.A.29) family.</text>
</comment>
<dbReference type="Pfam" id="PF00153">
    <property type="entry name" value="Mito_carr"/>
    <property type="match status" value="3"/>
</dbReference>
<keyword evidence="7" id="KW-1133">Transmembrane helix</keyword>
<evidence type="ECO:0000256" key="4">
    <source>
        <dbReference type="ARBA" id="ARBA00022692"/>
    </source>
</evidence>
<evidence type="ECO:0000256" key="10">
    <source>
        <dbReference type="PROSITE-ProRule" id="PRU00282"/>
    </source>
</evidence>
<feature type="repeat" description="Solcar" evidence="10">
    <location>
        <begin position="12"/>
        <end position="85"/>
    </location>
</feature>
<name>A0A1W0X9N8_HYPEX</name>
<dbReference type="AlphaFoldDB" id="A0A1W0X9N8"/>
<protein>
    <submittedName>
        <fullName evidence="12">S-adenosylmethionine mitochondrial carrier protein</fullName>
    </submittedName>
</protein>
<evidence type="ECO:0000313" key="12">
    <source>
        <dbReference type="EMBL" id="OQV24255.1"/>
    </source>
</evidence>
<evidence type="ECO:0000256" key="2">
    <source>
        <dbReference type="ARBA" id="ARBA00006375"/>
    </source>
</evidence>
<dbReference type="InterPro" id="IPR018108">
    <property type="entry name" value="MCP_transmembrane"/>
</dbReference>
<evidence type="ECO:0000256" key="8">
    <source>
        <dbReference type="ARBA" id="ARBA00023128"/>
    </source>
</evidence>
<keyword evidence="5" id="KW-0677">Repeat</keyword>
<evidence type="ECO:0000256" key="9">
    <source>
        <dbReference type="ARBA" id="ARBA00023136"/>
    </source>
</evidence>
<dbReference type="PANTHER" id="PTHR45667">
    <property type="entry name" value="S-ADENOSYLMETHIONINE MITOCHONDRIAL CARRIER PROTEIN"/>
    <property type="match status" value="1"/>
</dbReference>
<sequence length="280" mass="30212">MLSMDSKTFSRSQFLPPLLAGAAAGTAVDVSLFPLDTIKTRLQSENGFWKAGGFRNIYAGIGPTVLGSAPTAALFFCSYESTKVLLGKASRKPASSRTLATHHMVAAMTGEVIACILRVPVENVKQKSQASRERSSHIYRTILREENIRGLYRGYFSTVIREIPFSVIQFPLWEFLKSEVAIYQERPISPIYSAVCGSVAGAIAAAITTPLDVAKTRIMLAKKGTISAGGNVPTVLGEIYRQTGVKGLFVGLGPRVLWISIGGFVFLGVYEQVKAICLAS</sequence>
<evidence type="ECO:0000256" key="6">
    <source>
        <dbReference type="ARBA" id="ARBA00022792"/>
    </source>
</evidence>
<feature type="repeat" description="Solcar" evidence="10">
    <location>
        <begin position="98"/>
        <end position="179"/>
    </location>
</feature>
<comment type="subcellular location">
    <subcellularLocation>
        <location evidence="1">Mitochondrion inner membrane</location>
        <topology evidence="1">Multi-pass membrane protein</topology>
    </subcellularLocation>
</comment>
<dbReference type="SUPFAM" id="SSF103506">
    <property type="entry name" value="Mitochondrial carrier"/>
    <property type="match status" value="1"/>
</dbReference>
<keyword evidence="4 10" id="KW-0812">Transmembrane</keyword>
<dbReference type="GO" id="GO:0005743">
    <property type="term" value="C:mitochondrial inner membrane"/>
    <property type="evidence" value="ECO:0007669"/>
    <property type="project" value="UniProtKB-SubCell"/>
</dbReference>
<evidence type="ECO:0000256" key="3">
    <source>
        <dbReference type="ARBA" id="ARBA00022448"/>
    </source>
</evidence>
<keyword evidence="13" id="KW-1185">Reference proteome</keyword>
<keyword evidence="8" id="KW-0496">Mitochondrion</keyword>
<feature type="repeat" description="Solcar" evidence="10">
    <location>
        <begin position="188"/>
        <end position="276"/>
    </location>
</feature>
<keyword evidence="9 10" id="KW-0472">Membrane</keyword>
<proteinExistence type="inferred from homology"/>
<dbReference type="EMBL" id="MTYJ01000007">
    <property type="protein sequence ID" value="OQV24255.1"/>
    <property type="molecule type" value="Genomic_DNA"/>
</dbReference>
<evidence type="ECO:0000313" key="13">
    <source>
        <dbReference type="Proteomes" id="UP000192578"/>
    </source>
</evidence>
<dbReference type="InterPro" id="IPR023395">
    <property type="entry name" value="MCP_dom_sf"/>
</dbReference>
<keyword evidence="3 11" id="KW-0813">Transport</keyword>
<evidence type="ECO:0000256" key="7">
    <source>
        <dbReference type="ARBA" id="ARBA00022989"/>
    </source>
</evidence>
<dbReference type="PROSITE" id="PS50920">
    <property type="entry name" value="SOLCAR"/>
    <property type="match status" value="3"/>
</dbReference>
<evidence type="ECO:0000256" key="11">
    <source>
        <dbReference type="RuleBase" id="RU000488"/>
    </source>
</evidence>